<dbReference type="Pfam" id="PF02801">
    <property type="entry name" value="Ketoacyl-synt_C"/>
    <property type="match status" value="1"/>
</dbReference>
<comment type="cofactor">
    <cofactor evidence="1">
        <name>pantetheine 4'-phosphate</name>
        <dbReference type="ChEBI" id="CHEBI:47942"/>
    </cofactor>
</comment>
<dbReference type="EMBL" id="FOJM01000026">
    <property type="protein sequence ID" value="SFA60233.1"/>
    <property type="molecule type" value="Genomic_DNA"/>
</dbReference>
<proteinExistence type="inferred from homology"/>
<dbReference type="OrthoDB" id="9778690at2"/>
<dbReference type="SMART" id="SM00825">
    <property type="entry name" value="PKS_KS"/>
    <property type="match status" value="1"/>
</dbReference>
<dbReference type="Gene3D" id="2.30.38.10">
    <property type="entry name" value="Luciferase, Domain 3"/>
    <property type="match status" value="1"/>
</dbReference>
<dbReference type="GO" id="GO:0006633">
    <property type="term" value="P:fatty acid biosynthetic process"/>
    <property type="evidence" value="ECO:0007669"/>
    <property type="project" value="InterPro"/>
</dbReference>
<dbReference type="InterPro" id="IPR016035">
    <property type="entry name" value="Acyl_Trfase/lysoPLipase"/>
</dbReference>
<dbReference type="PROSITE" id="PS00012">
    <property type="entry name" value="PHOSPHOPANTETHEINE"/>
    <property type="match status" value="1"/>
</dbReference>
<dbReference type="STRING" id="332999.SAMN04488511_1266"/>
<dbReference type="CDD" id="cd00833">
    <property type="entry name" value="PKS"/>
    <property type="match status" value="1"/>
</dbReference>
<dbReference type="Pfam" id="PF21394">
    <property type="entry name" value="Beta-ketacyl_N"/>
    <property type="match status" value="1"/>
</dbReference>
<protein>
    <submittedName>
        <fullName evidence="8">Amino acid adenylation domain-containing protein</fullName>
    </submittedName>
</protein>
<evidence type="ECO:0000256" key="4">
    <source>
        <dbReference type="ARBA" id="ARBA00022679"/>
    </source>
</evidence>
<comment type="similarity">
    <text evidence="5">In the C-terminal section; belongs to the NRP synthetase family.</text>
</comment>
<dbReference type="InterPro" id="IPR009081">
    <property type="entry name" value="PP-bd_ACP"/>
</dbReference>
<dbReference type="InterPro" id="IPR001242">
    <property type="entry name" value="Condensation_dom"/>
</dbReference>
<evidence type="ECO:0000259" key="7">
    <source>
        <dbReference type="PROSITE" id="PS52004"/>
    </source>
</evidence>
<dbReference type="PROSITE" id="PS00606">
    <property type="entry name" value="KS3_1"/>
    <property type="match status" value="1"/>
</dbReference>
<dbReference type="NCBIfam" id="TIGR01733">
    <property type="entry name" value="AA-adenyl-dom"/>
    <property type="match status" value="1"/>
</dbReference>
<dbReference type="InterPro" id="IPR016036">
    <property type="entry name" value="Malonyl_transacylase_ACP-bd"/>
</dbReference>
<feature type="domain" description="Ketosynthase family 3 (KS3)" evidence="7">
    <location>
        <begin position="8"/>
        <end position="431"/>
    </location>
</feature>
<accession>A0A1I0U8P7</accession>
<dbReference type="Gene3D" id="3.30.559.30">
    <property type="entry name" value="Nonribosomal peptide synthetase, condensation domain"/>
    <property type="match status" value="1"/>
</dbReference>
<dbReference type="Pfam" id="PF08659">
    <property type="entry name" value="KR"/>
    <property type="match status" value="1"/>
</dbReference>
<feature type="domain" description="Carrier" evidence="6">
    <location>
        <begin position="2458"/>
        <end position="2535"/>
    </location>
</feature>
<dbReference type="Pfam" id="PF00550">
    <property type="entry name" value="PP-binding"/>
    <property type="match status" value="2"/>
</dbReference>
<dbReference type="InterPro" id="IPR016039">
    <property type="entry name" value="Thiolase-like"/>
</dbReference>
<dbReference type="GO" id="GO:0004315">
    <property type="term" value="F:3-oxoacyl-[acyl-carrier-protein] synthase activity"/>
    <property type="evidence" value="ECO:0007669"/>
    <property type="project" value="InterPro"/>
</dbReference>
<dbReference type="InterPro" id="IPR006162">
    <property type="entry name" value="Ppantetheine_attach_site"/>
</dbReference>
<feature type="domain" description="Carrier" evidence="6">
    <location>
        <begin position="1419"/>
        <end position="1494"/>
    </location>
</feature>
<dbReference type="InterPro" id="IPR036291">
    <property type="entry name" value="NAD(P)-bd_dom_sf"/>
</dbReference>
<dbReference type="InterPro" id="IPR023213">
    <property type="entry name" value="CAT-like_dom_sf"/>
</dbReference>
<evidence type="ECO:0000313" key="8">
    <source>
        <dbReference type="EMBL" id="SFA60233.1"/>
    </source>
</evidence>
<dbReference type="Pfam" id="PF00109">
    <property type="entry name" value="ketoacyl-synt"/>
    <property type="match status" value="1"/>
</dbReference>
<keyword evidence="9" id="KW-1185">Reference proteome</keyword>
<keyword evidence="2" id="KW-0596">Phosphopantetheine</keyword>
<dbReference type="InterPro" id="IPR057326">
    <property type="entry name" value="KR_dom"/>
</dbReference>
<dbReference type="SUPFAM" id="SSF47336">
    <property type="entry name" value="ACP-like"/>
    <property type="match status" value="2"/>
</dbReference>
<evidence type="ECO:0000256" key="2">
    <source>
        <dbReference type="ARBA" id="ARBA00022450"/>
    </source>
</evidence>
<dbReference type="Gene3D" id="3.40.47.10">
    <property type="match status" value="1"/>
</dbReference>
<dbReference type="Gene3D" id="3.40.50.720">
    <property type="entry name" value="NAD(P)-binding Rossmann-like Domain"/>
    <property type="match status" value="1"/>
</dbReference>
<dbReference type="InterPro" id="IPR014043">
    <property type="entry name" value="Acyl_transferase_dom"/>
</dbReference>
<dbReference type="PROSITE" id="PS50075">
    <property type="entry name" value="CARRIER"/>
    <property type="match status" value="2"/>
</dbReference>
<dbReference type="InterPro" id="IPR050091">
    <property type="entry name" value="PKS_NRPS_Biosynth_Enz"/>
</dbReference>
<dbReference type="Pfam" id="PF00501">
    <property type="entry name" value="AMP-binding"/>
    <property type="match status" value="1"/>
</dbReference>
<dbReference type="Proteomes" id="UP000198836">
    <property type="component" value="Unassembled WGS sequence"/>
</dbReference>
<dbReference type="PROSITE" id="PS00455">
    <property type="entry name" value="AMP_BINDING"/>
    <property type="match status" value="1"/>
</dbReference>
<dbReference type="SMART" id="SM00827">
    <property type="entry name" value="PKS_AT"/>
    <property type="match status" value="1"/>
</dbReference>
<dbReference type="Gene3D" id="3.30.70.250">
    <property type="entry name" value="Malonyl-CoA ACP transacylase, ACP-binding"/>
    <property type="match status" value="1"/>
</dbReference>
<dbReference type="Pfam" id="PF00668">
    <property type="entry name" value="Condensation"/>
    <property type="match status" value="1"/>
</dbReference>
<dbReference type="CDD" id="cd05930">
    <property type="entry name" value="A_NRPS"/>
    <property type="match status" value="1"/>
</dbReference>
<dbReference type="Pfam" id="PF22621">
    <property type="entry name" value="CurL-like_PKS_C"/>
    <property type="match status" value="1"/>
</dbReference>
<organism evidence="8 9">
    <name type="scientific">Pedobacter suwonensis</name>
    <dbReference type="NCBI Taxonomy" id="332999"/>
    <lineage>
        <taxon>Bacteria</taxon>
        <taxon>Pseudomonadati</taxon>
        <taxon>Bacteroidota</taxon>
        <taxon>Sphingobacteriia</taxon>
        <taxon>Sphingobacteriales</taxon>
        <taxon>Sphingobacteriaceae</taxon>
        <taxon>Pedobacter</taxon>
    </lineage>
</organism>
<evidence type="ECO:0000256" key="5">
    <source>
        <dbReference type="ARBA" id="ARBA00029443"/>
    </source>
</evidence>
<dbReference type="InterPro" id="IPR020841">
    <property type="entry name" value="PKS_Beta-ketoAc_synthase_dom"/>
</dbReference>
<dbReference type="Pfam" id="PF00698">
    <property type="entry name" value="Acyl_transf_1"/>
    <property type="match status" value="1"/>
</dbReference>
<dbReference type="SMART" id="SM00822">
    <property type="entry name" value="PKS_KR"/>
    <property type="match status" value="1"/>
</dbReference>
<name>A0A1I0U8P7_9SPHI</name>
<dbReference type="CDD" id="cd08953">
    <property type="entry name" value="KR_2_SDR_x"/>
    <property type="match status" value="1"/>
</dbReference>
<dbReference type="InterPro" id="IPR014031">
    <property type="entry name" value="Ketoacyl_synth_C"/>
</dbReference>
<gene>
    <name evidence="8" type="ORF">SAMN04488511_1266</name>
</gene>
<dbReference type="InterPro" id="IPR045851">
    <property type="entry name" value="AMP-bd_C_sf"/>
</dbReference>
<dbReference type="Gene3D" id="1.10.1200.10">
    <property type="entry name" value="ACP-like"/>
    <property type="match status" value="2"/>
</dbReference>
<sequence>MAQSGFNGLEIAIIGYSGKFNNCKDVEEYWDKLFSGEETFHNFSNNELDECGIAEDIYNNSSYIKVKGVLRDKECFDPHFFGYTPAEANIMDPQIRIFHEIVWNGLEMAGCSPEKTNKKIGLYASASDNNLWQSIMSLNGSADSSGLETSYLSNKDHLCSLISYKLNLKGPAIFTQTACSSSLVAVHQAVRSLLTGDCEIAVAGGISTSLLDKGGYEYHEHLIYSPDGHCRAFDSKAAGTLKGEGGAVVVMKKYKDALKDGDTIHAVIKGTAVNNDGSDKIGFTAPGIQGQKRVIKSAVQLAGIDPNSVSYIETHGTATKLGDPVEFKALNDGYGQTGNHRNPIGSVKTNIGHLDSAAGIASLVKVILMMKYKKIPASLHFSSPNPEIDFENASFYVNHELQDWKSPYAQLRAGISSFGIGGTNCHIIVEEAVQLPEVANNEPTSCTINLSSKSSKKLHEAGLFLADHLKKHPGIKLSDLSYTLNLGRTDFNYRTSVTASDTEDLIQKFQNNFLVNSVLDGGAGRHHCVFMFSGQGAQYIGMAKDLYEKYSFFRQQMDECFDLIKQHHGILLKEVIYQNEDNKEIKINDTLFTQLSLFTVSYAMAKFLMAIGIHPDALIGHSIGEYVGAVISDMITLDEAVQVVGKRASLMQSVARGEMYAVFIEENELKEILNPDLSIAAVNDDGIMVISGNKVAMDAFVETLNSKNITSKKLNTSHAFHSAMMDEILEAYEEFLGGYSFKKGKIPLISNVSGKFLDENRDAIYWRRHLRDTVRFGEGLKTLIAAGYTRFIEVGPGNQLAKLVERLAAGTIMAVNTLRPAHQDIKDVELFGQNIGKLWANGSPVEWAKLYEGQQVRKIPLPLYQFERLRFPLKVDLQKLISNLNSSYLKPAESSKNWLYELSWTKDRLAIPASVQRQEQKNLIVFCDKDGMAESSLEKSGIHLNALIKIRTGEKYQKNSPVSYVINYHNLKDYGKLIEDLKLDGYEDADIIHAFGLNDFSVSLDDSILQGYLSIVFLVKSLSDHLLENDRNIIVLATEMAKINADDQINPAKAMLLGALKIISVEHDHLNCKLIDPGRGEISIDKAVFEERLIKDDQIIIAYRNHSRFIPSIEAVEVKEADQVSLKHQGCYLVTGGLGGMGLSIAQDLALKEKASVALVSRRDFPAESERKAWVDSHEKEDATSQIIQQIWNMEKNGAEVLVLKADVADELQMRNAIRLTEEKFGKINGLIWAAGVIDYDGIIRNRNQDQFINNIKLKVHGILIAEQLLNFGELDFIALFSSAGNLYYKEKFGQVAYNVANEFTDAFARSNADKYRIFTINWCDWKNVGMTVDGLKKRDAGLSQKDINAFLKDGLTSEEGIQVFRHCLKKTGSAYTISKKNLKDFFAQENEGHTENNEVIEMIENSFERPELLTPFMAPTTKTEIFLSNLCCSLFGLNKVGVNDDFLELGGDSLKAVKYINQVKNELNIKISLGDFFNHPTILQLSKIIDLKLSPGERPESDQQQIDLSGNYPLLPAQNRIFILDRLNPLQTIHNQVFTFKTKPLSKEKLNGAIRTLVEKHDVLRSSFDLEGEQPIQHFRKQVATEIESYSIQQDNELEAVLKQFERPFNLSVPPLFRIGYVNNNSGYDFLLVDIHHIISDGVSNKVFLTDLFCELDGLQSTEKSSNFSAYIQEFYTAEMQEEIKAEGQYWLNKFKNYSQLNGLMLDHPRKANDQKIGKRHRFRIPADLSQLVINEAKNEGVTLFTYTLSALYVLLKKLTGEPEVIVGTTHFGRDITGFENTMGMFIETIPLRNAVDNEMAFQVFLNQVKNNTYEDFDNRKFPFEELIAKLELPKDRKRNPLFDIVFSSDNIGEAITVQSYQDTELSYIEHRNIKVGFDLLFTFNLQQNELSFCFEYNSGLFEEKTILLYSAYYEQILNQIIEKPDLKIKDISLLSAKVDAVFPATVLRGEHVTQTTESHIFTKFSQIAQTNSDTTAIYYGEKQMTYGQLASAVNKLSDYLCNNYNIKEGDNVAVYLTRSEFLIIAVLAIIKSRAVFVPIDISLPEERVKYMMETSAAKAVLTLSDYMFDLTYFEGIVFCMDIQLADLPANEENAFNGELTDVAYILFTSGSTGYPKGVKLSHRGLANYIGWANEFYFHGQQTYDLPLYTSVSFDFTLTSIFSPLLRGAAVYVYEDERSVDECLKNIFQSEIKAIKATPAHIDMLNALNIQHTSMEVVILGGEALLPKQVSFLKKLNKNIRVFNEYGPTEATVACTATLIDDENEFIAVGSPVRNTQIYILDEQHNVLPSNVPGEIFIAGECLAEGYLNEENTRDSFITLPADHQVKIYKSGDRGFLNSDNKLVYMGRILKNDQVKIRGYRIELKEIEKIFSDIEKVDRAVALVKKLNNEDTLVAYYLADEQLDERKIKAVLTRFLPKPMIPGIIIWLKEFPVNINGKIDYNLFPDPVITKSDAYIPPVYEAEIRLVEIWSDVLNIEKESIGLNDGFFAMGGNSLKVVLLGQKIEEAFGITVQVAELFDHDTISIFINKYLKDFNKNNAAINALDNAAS</sequence>
<dbReference type="SUPFAM" id="SSF52151">
    <property type="entry name" value="FabD/lysophospholipase-like"/>
    <property type="match status" value="1"/>
</dbReference>
<dbReference type="InterPro" id="IPR014030">
    <property type="entry name" value="Ketoacyl_synth_N"/>
</dbReference>
<dbReference type="SUPFAM" id="SSF51735">
    <property type="entry name" value="NAD(P)-binding Rossmann-fold domains"/>
    <property type="match status" value="2"/>
</dbReference>
<dbReference type="SUPFAM" id="SSF52777">
    <property type="entry name" value="CoA-dependent acyltransferases"/>
    <property type="match status" value="2"/>
</dbReference>
<dbReference type="PANTHER" id="PTHR43775">
    <property type="entry name" value="FATTY ACID SYNTHASE"/>
    <property type="match status" value="1"/>
</dbReference>
<dbReference type="InterPro" id="IPR001227">
    <property type="entry name" value="Ac_transferase_dom_sf"/>
</dbReference>
<dbReference type="Gene3D" id="3.30.70.3290">
    <property type="match status" value="1"/>
</dbReference>
<dbReference type="SUPFAM" id="SSF53901">
    <property type="entry name" value="Thiolase-like"/>
    <property type="match status" value="1"/>
</dbReference>
<dbReference type="Gene3D" id="3.40.366.10">
    <property type="entry name" value="Malonyl-Coenzyme A Acyl Carrier Protein, domain 2"/>
    <property type="match status" value="1"/>
</dbReference>
<dbReference type="InterPro" id="IPR010071">
    <property type="entry name" value="AA_adenyl_dom"/>
</dbReference>
<dbReference type="SUPFAM" id="SSF56801">
    <property type="entry name" value="Acetyl-CoA synthetase-like"/>
    <property type="match status" value="1"/>
</dbReference>
<keyword evidence="4" id="KW-0808">Transferase</keyword>
<dbReference type="Gene3D" id="3.30.300.30">
    <property type="match status" value="1"/>
</dbReference>
<dbReference type="SUPFAM" id="SSF55048">
    <property type="entry name" value="Probable ACP-binding domain of malonyl-CoA ACP transacylase"/>
    <property type="match status" value="1"/>
</dbReference>
<dbReference type="InterPro" id="IPR000873">
    <property type="entry name" value="AMP-dep_synth/lig_dom"/>
</dbReference>
<dbReference type="InterPro" id="IPR018201">
    <property type="entry name" value="Ketoacyl_synth_AS"/>
</dbReference>
<keyword evidence="3" id="KW-0597">Phosphoprotein</keyword>
<reference evidence="9" key="1">
    <citation type="submission" date="2016-10" db="EMBL/GenBank/DDBJ databases">
        <authorList>
            <person name="Varghese N."/>
            <person name="Submissions S."/>
        </authorList>
    </citation>
    <scope>NUCLEOTIDE SEQUENCE [LARGE SCALE GENOMIC DNA]</scope>
    <source>
        <strain evidence="9">DSM 18130</strain>
    </source>
</reference>
<dbReference type="PROSITE" id="PS52004">
    <property type="entry name" value="KS3_2"/>
    <property type="match status" value="1"/>
</dbReference>
<evidence type="ECO:0000256" key="1">
    <source>
        <dbReference type="ARBA" id="ARBA00001957"/>
    </source>
</evidence>
<dbReference type="RefSeq" id="WP_090988036.1">
    <property type="nucleotide sequence ID" value="NZ_FOJM01000026.1"/>
</dbReference>
<dbReference type="InterPro" id="IPR020845">
    <property type="entry name" value="AMP-binding_CS"/>
</dbReference>
<dbReference type="InterPro" id="IPR013968">
    <property type="entry name" value="PKS_KR"/>
</dbReference>
<evidence type="ECO:0000313" key="9">
    <source>
        <dbReference type="Proteomes" id="UP000198836"/>
    </source>
</evidence>
<dbReference type="InterPro" id="IPR036736">
    <property type="entry name" value="ACP-like_sf"/>
</dbReference>
<dbReference type="InterPro" id="IPR049490">
    <property type="entry name" value="C883_1060-like_KR_N"/>
</dbReference>
<dbReference type="PANTHER" id="PTHR43775:SF51">
    <property type="entry name" value="INACTIVE PHENOLPHTHIOCEROL SYNTHESIS POLYKETIDE SYNTHASE TYPE I PKS1-RELATED"/>
    <property type="match status" value="1"/>
</dbReference>
<dbReference type="Gene3D" id="3.30.559.10">
    <property type="entry name" value="Chloramphenicol acetyltransferase-like domain"/>
    <property type="match status" value="1"/>
</dbReference>
<evidence type="ECO:0000259" key="6">
    <source>
        <dbReference type="PROSITE" id="PS50075"/>
    </source>
</evidence>
<dbReference type="Gene3D" id="3.40.50.980">
    <property type="match status" value="2"/>
</dbReference>
<evidence type="ECO:0000256" key="3">
    <source>
        <dbReference type="ARBA" id="ARBA00022553"/>
    </source>
</evidence>
<dbReference type="GO" id="GO:0004312">
    <property type="term" value="F:fatty acid synthase activity"/>
    <property type="evidence" value="ECO:0007669"/>
    <property type="project" value="TreeGrafter"/>
</dbReference>